<dbReference type="KEGG" id="ssai:N0B31_16640"/>
<organism evidence="3 4">
    <name type="scientific">Salinirubellus salinus</name>
    <dbReference type="NCBI Taxonomy" id="1364945"/>
    <lineage>
        <taxon>Archaea</taxon>
        <taxon>Methanobacteriati</taxon>
        <taxon>Methanobacteriota</taxon>
        <taxon>Stenosarchaea group</taxon>
        <taxon>Halobacteria</taxon>
        <taxon>Halobacteriales</taxon>
        <taxon>Natronomonadaceae</taxon>
        <taxon>Salinirubellus</taxon>
    </lineage>
</organism>
<evidence type="ECO:0000313" key="3">
    <source>
        <dbReference type="EMBL" id="UWM53752.1"/>
    </source>
</evidence>
<name>A0A9E7R1G1_9EURY</name>
<dbReference type="EMBL" id="CP104003">
    <property type="protein sequence ID" value="UWM53752.1"/>
    <property type="molecule type" value="Genomic_DNA"/>
</dbReference>
<sequence>MPRERRIGRRGRGETGEETPQRGIRGRRGRGGGDTWHRYRLQQRLVAIGDDFSVEDERGARAFEIDGKALRVRETLLVRDLRSNDTYRMKERLLRVKDTMTIEKNGRRAATVKKALVAPLRDRFTVQVAGGPNLKVQGNVLDHEYRFERDGDPVARVSKKWFRVRDTYGVEVSPEMDEGLILTAAVVIDMLAHPTR</sequence>
<dbReference type="RefSeq" id="WP_260592746.1">
    <property type="nucleotide sequence ID" value="NZ_CP104003.1"/>
</dbReference>
<dbReference type="Gene3D" id="2.40.160.200">
    <property type="entry name" value="LURP1-related"/>
    <property type="match status" value="1"/>
</dbReference>
<protein>
    <submittedName>
        <fullName evidence="3">LURP-one-related family protein</fullName>
    </submittedName>
</protein>
<dbReference type="AlphaFoldDB" id="A0A9E7R1G1"/>
<comment type="similarity">
    <text evidence="1">Belongs to the LOR family.</text>
</comment>
<evidence type="ECO:0000256" key="2">
    <source>
        <dbReference type="SAM" id="MobiDB-lite"/>
    </source>
</evidence>
<gene>
    <name evidence="3" type="ORF">N0B31_16640</name>
</gene>
<dbReference type="InterPro" id="IPR007612">
    <property type="entry name" value="LOR"/>
</dbReference>
<feature type="region of interest" description="Disordered" evidence="2">
    <location>
        <begin position="1"/>
        <end position="35"/>
    </location>
</feature>
<dbReference type="Proteomes" id="UP001057580">
    <property type="component" value="Chromosome"/>
</dbReference>
<feature type="compositionally biased region" description="Basic and acidic residues" evidence="2">
    <location>
        <begin position="1"/>
        <end position="15"/>
    </location>
</feature>
<keyword evidence="4" id="KW-1185">Reference proteome</keyword>
<reference evidence="3" key="1">
    <citation type="submission" date="2022-09" db="EMBL/GenBank/DDBJ databases">
        <title>Diverse halophilic archaea isolated from saline environments.</title>
        <authorList>
            <person name="Cui H.-L."/>
        </authorList>
    </citation>
    <scope>NUCLEOTIDE SEQUENCE</scope>
    <source>
        <strain evidence="3">ZS-35-S2</strain>
    </source>
</reference>
<dbReference type="Pfam" id="PF04525">
    <property type="entry name" value="LOR"/>
    <property type="match status" value="1"/>
</dbReference>
<dbReference type="SUPFAM" id="SSF54518">
    <property type="entry name" value="Tubby C-terminal domain-like"/>
    <property type="match status" value="1"/>
</dbReference>
<dbReference type="InterPro" id="IPR038595">
    <property type="entry name" value="LOR_sf"/>
</dbReference>
<dbReference type="GeneID" id="74944084"/>
<proteinExistence type="inferred from homology"/>
<evidence type="ECO:0000256" key="1">
    <source>
        <dbReference type="ARBA" id="ARBA00005437"/>
    </source>
</evidence>
<evidence type="ECO:0000313" key="4">
    <source>
        <dbReference type="Proteomes" id="UP001057580"/>
    </source>
</evidence>
<dbReference type="InterPro" id="IPR025659">
    <property type="entry name" value="Tubby-like_C"/>
</dbReference>
<accession>A0A9E7R1G1</accession>